<dbReference type="InterPro" id="IPR029044">
    <property type="entry name" value="Nucleotide-diphossugar_trans"/>
</dbReference>
<comment type="caution">
    <text evidence="1">The sequence shown here is derived from an EMBL/GenBank/DDBJ whole genome shotgun (WGS) entry which is preliminary data.</text>
</comment>
<evidence type="ECO:0000313" key="2">
    <source>
        <dbReference type="Proteomes" id="UP001500840"/>
    </source>
</evidence>
<sequence length="589" mass="67130">MFGCPVSKDENHVADLILEAFQHAAQASPGWMTPKSWEDIFVEADRTFLVSTPEFDPYRATRDENEYCGAWSDETGLTPQWATSDAPRAIAYLRADNQLVPRCQLLSQIGLEIVLVSDGSVPESIFEIQRLRLAEGLVKTAHSDAPYQLVVCNANHGLTLRALELQVPVLMFPSYIEHRWNAKVVEQLGFGVDLTRVPLPHWSDSIDRLLTHAPNDAHFASFSKKLRATNNASFAATCDGILQWLEIPQQNKLASSLKVHRMLDRDRIESRLDRSRQTAIKQVQSFQIIRRGEKLAQDEILVVMVVYNEEVRLPDTINHYRRLGANRFAIIDNGSTDATREFLQSQTDVDLFYTDLDFRDGNGCGWASAMIHHYYGVNRWVICSDADEQLVYDDCESRSLAQLCSHLHALRIKSMPALMVEMYSDTSIGSTVLLKSQRLLDRCPWFDGEGYSRQVNYDDTTGTQVRWIGGPSERLFGVDRGWQAKTPLVYWEPETWLWNPHVIFPFEHNHTPMNGVLLHFKYLSDFMGAINRSVQRQQHAAKSRKYKQFQKAMFDLGDPCLMNESSKLYVSSDSLIEPGLMSSITWDAS</sequence>
<dbReference type="Pfam" id="PF13704">
    <property type="entry name" value="Glyco_tranf_2_4"/>
    <property type="match status" value="1"/>
</dbReference>
<organism evidence="1 2">
    <name type="scientific">Novipirellula rosea</name>
    <dbReference type="NCBI Taxonomy" id="1031540"/>
    <lineage>
        <taxon>Bacteria</taxon>
        <taxon>Pseudomonadati</taxon>
        <taxon>Planctomycetota</taxon>
        <taxon>Planctomycetia</taxon>
        <taxon>Pirellulales</taxon>
        <taxon>Pirellulaceae</taxon>
        <taxon>Novipirellula</taxon>
    </lineage>
</organism>
<dbReference type="Gene3D" id="3.40.50.2000">
    <property type="entry name" value="Glycogen Phosphorylase B"/>
    <property type="match status" value="1"/>
</dbReference>
<reference evidence="2" key="1">
    <citation type="journal article" date="2019" name="Int. J. Syst. Evol. Microbiol.">
        <title>The Global Catalogue of Microorganisms (GCM) 10K type strain sequencing project: providing services to taxonomists for standard genome sequencing and annotation.</title>
        <authorList>
            <consortium name="The Broad Institute Genomics Platform"/>
            <consortium name="The Broad Institute Genome Sequencing Center for Infectious Disease"/>
            <person name="Wu L."/>
            <person name="Ma J."/>
        </authorList>
    </citation>
    <scope>NUCLEOTIDE SEQUENCE [LARGE SCALE GENOMIC DNA]</scope>
    <source>
        <strain evidence="2">JCM 17759</strain>
    </source>
</reference>
<evidence type="ECO:0000313" key="1">
    <source>
        <dbReference type="EMBL" id="GAA4443179.1"/>
    </source>
</evidence>
<dbReference type="SUPFAM" id="SSF53756">
    <property type="entry name" value="UDP-Glycosyltransferase/glycogen phosphorylase"/>
    <property type="match status" value="1"/>
</dbReference>
<proteinExistence type="predicted"/>
<dbReference type="SUPFAM" id="SSF53448">
    <property type="entry name" value="Nucleotide-diphospho-sugar transferases"/>
    <property type="match status" value="1"/>
</dbReference>
<name>A0ABP8M5F5_9BACT</name>
<protein>
    <recommendedName>
        <fullName evidence="3">Glycosyl transferase family 2</fullName>
    </recommendedName>
</protein>
<accession>A0ABP8M5F5</accession>
<keyword evidence="2" id="KW-1185">Reference proteome</keyword>
<dbReference type="Gene3D" id="3.90.550.10">
    <property type="entry name" value="Spore Coat Polysaccharide Biosynthesis Protein SpsA, Chain A"/>
    <property type="match status" value="1"/>
</dbReference>
<dbReference type="EMBL" id="BAABGA010000002">
    <property type="protein sequence ID" value="GAA4443179.1"/>
    <property type="molecule type" value="Genomic_DNA"/>
</dbReference>
<gene>
    <name evidence="1" type="ORF">GCM10023156_00030</name>
</gene>
<dbReference type="Proteomes" id="UP001500840">
    <property type="component" value="Unassembled WGS sequence"/>
</dbReference>
<evidence type="ECO:0008006" key="3">
    <source>
        <dbReference type="Google" id="ProtNLM"/>
    </source>
</evidence>